<dbReference type="InterPro" id="IPR018225">
    <property type="entry name" value="Transaldolase_AS"/>
</dbReference>
<dbReference type="InterPro" id="IPR004732">
    <property type="entry name" value="Transaldolase_2"/>
</dbReference>
<dbReference type="CDD" id="cd00955">
    <property type="entry name" value="Transaldolase_like"/>
    <property type="match status" value="1"/>
</dbReference>
<dbReference type="Gene3D" id="3.20.20.70">
    <property type="entry name" value="Aldolase class I"/>
    <property type="match status" value="1"/>
</dbReference>
<evidence type="ECO:0000256" key="6">
    <source>
        <dbReference type="ARBA" id="ARBA00022490"/>
    </source>
</evidence>
<dbReference type="PROSITE" id="PS51463">
    <property type="entry name" value="P_GLUCOSE_ISOMERASE_3"/>
    <property type="match status" value="1"/>
</dbReference>
<dbReference type="GO" id="GO:0006094">
    <property type="term" value="P:gluconeogenesis"/>
    <property type="evidence" value="ECO:0007669"/>
    <property type="project" value="UniProtKB-KW"/>
</dbReference>
<dbReference type="PROSITE" id="PS01054">
    <property type="entry name" value="TRANSALDOLASE_1"/>
    <property type="match status" value="1"/>
</dbReference>
<keyword evidence="12" id="KW-0324">Glycolysis</keyword>
<dbReference type="PROSITE" id="PS00958">
    <property type="entry name" value="TRANSALDOLASE_2"/>
    <property type="match status" value="1"/>
</dbReference>
<dbReference type="PRINTS" id="PR00662">
    <property type="entry name" value="G6PISOMERASE"/>
</dbReference>
<dbReference type="NCBIfam" id="TIGR00876">
    <property type="entry name" value="tal_mycobact"/>
    <property type="match status" value="1"/>
</dbReference>
<dbReference type="NCBIfam" id="NF002881">
    <property type="entry name" value="PRK03343.1"/>
    <property type="match status" value="1"/>
</dbReference>
<dbReference type="GO" id="GO:0005737">
    <property type="term" value="C:cytoplasm"/>
    <property type="evidence" value="ECO:0007669"/>
    <property type="project" value="UniProtKB-SubCell"/>
</dbReference>
<evidence type="ECO:0000256" key="9">
    <source>
        <dbReference type="ARBA" id="ARBA00023270"/>
    </source>
</evidence>
<evidence type="ECO:0000256" key="3">
    <source>
        <dbReference type="ARBA" id="ARBA00004857"/>
    </source>
</evidence>
<reference evidence="13 14" key="1">
    <citation type="submission" date="2012-11" db="EMBL/GenBank/DDBJ databases">
        <title>Whole genome sequence of Acidisphaera rubrifaciens HS-AP3.</title>
        <authorList>
            <person name="Azuma Y."/>
            <person name="Higashiura N."/>
            <person name="Hirakawa H."/>
            <person name="Matsushita K."/>
        </authorList>
    </citation>
    <scope>NUCLEOTIDE SEQUENCE [LARGE SCALE GENOMIC DNA]</scope>
    <source>
        <strain evidence="13 14">HS-AP3</strain>
    </source>
</reference>
<name>A0A0D6P420_9PROT</name>
<comment type="similarity">
    <text evidence="12">Belongs to the GPI family.</text>
</comment>
<dbReference type="SUPFAM" id="SSF51569">
    <property type="entry name" value="Aldolase"/>
    <property type="match status" value="1"/>
</dbReference>
<dbReference type="PANTHER" id="PTHR10683">
    <property type="entry name" value="TRANSALDOLASE"/>
    <property type="match status" value="1"/>
</dbReference>
<dbReference type="AlphaFoldDB" id="A0A0D6P420"/>
<gene>
    <name evidence="11" type="primary">tal</name>
    <name evidence="13" type="ORF">Asru_0090_07</name>
</gene>
<comment type="subcellular location">
    <subcellularLocation>
        <location evidence="2 11">Cytoplasm</location>
    </subcellularLocation>
</comment>
<dbReference type="InterPro" id="IPR001672">
    <property type="entry name" value="G6P_Isomerase"/>
</dbReference>
<evidence type="ECO:0000256" key="11">
    <source>
        <dbReference type="HAMAP-Rule" id="MF_00493"/>
    </source>
</evidence>
<organism evidence="13 14">
    <name type="scientific">Acidisphaera rubrifaciens HS-AP3</name>
    <dbReference type="NCBI Taxonomy" id="1231350"/>
    <lineage>
        <taxon>Bacteria</taxon>
        <taxon>Pseudomonadati</taxon>
        <taxon>Pseudomonadota</taxon>
        <taxon>Alphaproteobacteria</taxon>
        <taxon>Acetobacterales</taxon>
        <taxon>Acetobacteraceae</taxon>
        <taxon>Acidisphaera</taxon>
    </lineage>
</organism>
<sequence>MNPLKQLEAFGQSPWLDFVRRSLIEKGELAAMTERDGLKGVTSNPSIFEKAIGHSDEYDADLKAFLHDGDQGVGALYEHLAIGDIRAGADALRPVYDRTHARDGYISLEVSPYLANDTEATVNEARRLWKTVDRPNLMVKVPATPAGIPAIRTLIGEGLNINVTLLFAISAYEAVVHAYIDGLETLAKAGGDLSRSASVASFFISRIDSLVDKKLDAAIAKGADKAALDALHGKAAIANAKLAYASYRRLFSGSRWESLAARGAQTQRLLWASTSTKNPSYPDTLYVETLIGRDTVNTMPPATMDAYRDHGKPVADTIESDVPGAQATIAALGAAGVDIEAVAKELVVDGVKQFADAFDQLLGAVAMRRRKTFDGDRASFALALAPDIQAAFDKEIEAWRADGRIRRLWASDKTVWTGADEDHWTGWLHNVDHERKGIDELIAFASEVQARGYTDVVLLGMGGSSLGPAVLAETFGHRKGWPRFHMLDSTDPAQVAAVADACALATTLVIVSSKSGSTLEPNIFMAYFYDRIRAVSGDAAGRQFVAVTDPGSALETAAKEHGFGHVFHGVKSIGGRYSVLSKFGLVPAAAIGLDLPACLDAARRMARGCGPDVPPSENPGLRLGVALGVCARHFKRDKVTIIASPAIASLGAWLEQLLAESTGKQGHGLIPVADEATGAPGVYGDDRFFAYLELADGVDPKQRAAVAAIEAAGHPVARISVGTPIDIWQEFFRWAMATAVAGSVIGINPFDQPDVEASKIATRKLTSEYEKSGKLPETAPIYSADGIALYADAPNAKALGKQGDLTAYLRGHLGRAGAGDYVALLAYIQRDAAHTEVLQAARTAIRDRTHCATCLGFGPRFLHSTGQAYKGGPNSGVFIQITSDDAHDVKVPQQSYTFGIVKAAQALGDLQVLQERGRRALRVHLHDVESGLRTLTAALHAAIG</sequence>
<evidence type="ECO:0000256" key="2">
    <source>
        <dbReference type="ARBA" id="ARBA00004496"/>
    </source>
</evidence>
<accession>A0A0D6P420</accession>
<dbReference type="EMBL" id="BANB01000090">
    <property type="protein sequence ID" value="GAN76407.1"/>
    <property type="molecule type" value="Genomic_DNA"/>
</dbReference>
<comment type="caution">
    <text evidence="13">The sequence shown here is derived from an EMBL/GenBank/DDBJ whole genome shotgun (WGS) entry which is preliminary data.</text>
</comment>
<dbReference type="InterPro" id="IPR035476">
    <property type="entry name" value="SIS_PGI_1"/>
</dbReference>
<evidence type="ECO:0000256" key="5">
    <source>
        <dbReference type="ARBA" id="ARBA00013151"/>
    </source>
</evidence>
<evidence type="ECO:0000313" key="13">
    <source>
        <dbReference type="EMBL" id="GAN76407.1"/>
    </source>
</evidence>
<evidence type="ECO:0000256" key="12">
    <source>
        <dbReference type="RuleBase" id="RU000612"/>
    </source>
</evidence>
<dbReference type="UniPathway" id="UPA00109">
    <property type="reaction ID" value="UER00181"/>
</dbReference>
<dbReference type="RefSeq" id="WP_048860211.1">
    <property type="nucleotide sequence ID" value="NZ_BANB01000090.1"/>
</dbReference>
<evidence type="ECO:0000256" key="7">
    <source>
        <dbReference type="ARBA" id="ARBA00022679"/>
    </source>
</evidence>
<dbReference type="Proteomes" id="UP000032680">
    <property type="component" value="Unassembled WGS sequence"/>
</dbReference>
<evidence type="ECO:0000313" key="14">
    <source>
        <dbReference type="Proteomes" id="UP000032680"/>
    </source>
</evidence>
<feature type="active site" description="Schiff-base intermediate with substrate" evidence="11">
    <location>
        <position position="140"/>
    </location>
</feature>
<dbReference type="EC" id="2.2.1.2" evidence="5 11"/>
<keyword evidence="7 11" id="KW-0808">Transferase</keyword>
<keyword evidence="14" id="KW-1185">Reference proteome</keyword>
<evidence type="ECO:0000256" key="4">
    <source>
        <dbReference type="ARBA" id="ARBA00008426"/>
    </source>
</evidence>
<dbReference type="InterPro" id="IPR001585">
    <property type="entry name" value="TAL/FSA"/>
</dbReference>
<comment type="function">
    <text evidence="1 11">Transaldolase is important for the balance of metabolites in the pentose-phosphate pathway.</text>
</comment>
<dbReference type="UniPathway" id="UPA00115">
    <property type="reaction ID" value="UER00414"/>
</dbReference>
<dbReference type="InterPro" id="IPR046348">
    <property type="entry name" value="SIS_dom_sf"/>
</dbReference>
<dbReference type="SUPFAM" id="SSF53697">
    <property type="entry name" value="SIS domain"/>
    <property type="match status" value="1"/>
</dbReference>
<dbReference type="Gene3D" id="3.40.50.10490">
    <property type="entry name" value="Glucose-6-phosphate isomerase like protein, domain 1"/>
    <property type="match status" value="3"/>
</dbReference>
<dbReference type="CDD" id="cd05015">
    <property type="entry name" value="SIS_PGI_1"/>
    <property type="match status" value="1"/>
</dbReference>
<proteinExistence type="inferred from homology"/>
<dbReference type="OrthoDB" id="140919at2"/>
<dbReference type="Pfam" id="PF00342">
    <property type="entry name" value="PGI"/>
    <property type="match status" value="1"/>
</dbReference>
<comment type="similarity">
    <text evidence="4 11">Belongs to the transaldolase family. Type 2 subfamily.</text>
</comment>
<dbReference type="Pfam" id="PF00923">
    <property type="entry name" value="TAL_FSA"/>
    <property type="match status" value="1"/>
</dbReference>
<comment type="catalytic activity">
    <reaction evidence="12">
        <text>alpha-D-glucose 6-phosphate = beta-D-fructose 6-phosphate</text>
        <dbReference type="Rhea" id="RHEA:11816"/>
        <dbReference type="ChEBI" id="CHEBI:57634"/>
        <dbReference type="ChEBI" id="CHEBI:58225"/>
        <dbReference type="EC" id="5.3.1.9"/>
    </reaction>
</comment>
<evidence type="ECO:0000256" key="1">
    <source>
        <dbReference type="ARBA" id="ARBA00003518"/>
    </source>
</evidence>
<keyword evidence="9 11" id="KW-0704">Schiff base</keyword>
<dbReference type="HAMAP" id="MF_00493">
    <property type="entry name" value="Transaldolase_2"/>
    <property type="match status" value="1"/>
</dbReference>
<evidence type="ECO:0000256" key="10">
    <source>
        <dbReference type="ARBA" id="ARBA00048810"/>
    </source>
</evidence>
<dbReference type="GO" id="GO:0006098">
    <property type="term" value="P:pentose-phosphate shunt"/>
    <property type="evidence" value="ECO:0007669"/>
    <property type="project" value="UniProtKB-UniRule"/>
</dbReference>
<dbReference type="GO" id="GO:0004801">
    <property type="term" value="F:transaldolase activity"/>
    <property type="evidence" value="ECO:0007669"/>
    <property type="project" value="UniProtKB-UniRule"/>
</dbReference>
<dbReference type="InterPro" id="IPR013785">
    <property type="entry name" value="Aldolase_TIM"/>
</dbReference>
<keyword evidence="8 11" id="KW-0570">Pentose shunt</keyword>
<dbReference type="GO" id="GO:0097367">
    <property type="term" value="F:carbohydrate derivative binding"/>
    <property type="evidence" value="ECO:0007669"/>
    <property type="project" value="InterPro"/>
</dbReference>
<dbReference type="GO" id="GO:0004347">
    <property type="term" value="F:glucose-6-phosphate isomerase activity"/>
    <property type="evidence" value="ECO:0007669"/>
    <property type="project" value="UniProtKB-EC"/>
</dbReference>
<comment type="pathway">
    <text evidence="3 11">Carbohydrate degradation; pentose phosphate pathway; D-glyceraldehyde 3-phosphate and beta-D-fructose 6-phosphate from D-ribose 5-phosphate and D-xylulose 5-phosphate (non-oxidative stage): step 2/3.</text>
</comment>
<keyword evidence="12" id="KW-0312">Gluconeogenesis</keyword>
<dbReference type="NCBIfam" id="NF007080">
    <property type="entry name" value="PRK09533.1"/>
    <property type="match status" value="1"/>
</dbReference>
<comment type="catalytic activity">
    <reaction evidence="10 11">
        <text>D-sedoheptulose 7-phosphate + D-glyceraldehyde 3-phosphate = D-erythrose 4-phosphate + beta-D-fructose 6-phosphate</text>
        <dbReference type="Rhea" id="RHEA:17053"/>
        <dbReference type="ChEBI" id="CHEBI:16897"/>
        <dbReference type="ChEBI" id="CHEBI:57483"/>
        <dbReference type="ChEBI" id="CHEBI:57634"/>
        <dbReference type="ChEBI" id="CHEBI:59776"/>
        <dbReference type="EC" id="2.2.1.2"/>
    </reaction>
</comment>
<protein>
    <recommendedName>
        <fullName evidence="5 11">Transaldolase</fullName>
        <ecNumber evidence="5 11">2.2.1.2</ecNumber>
    </recommendedName>
</protein>
<keyword evidence="12 13" id="KW-0413">Isomerase</keyword>
<dbReference type="GO" id="GO:0006096">
    <property type="term" value="P:glycolytic process"/>
    <property type="evidence" value="ECO:0007669"/>
    <property type="project" value="UniProtKB-UniPathway"/>
</dbReference>
<evidence type="ECO:0000256" key="8">
    <source>
        <dbReference type="ARBA" id="ARBA00023126"/>
    </source>
</evidence>
<keyword evidence="6 11" id="KW-0963">Cytoplasm</keyword>
<comment type="pathway">
    <text evidence="12">Carbohydrate degradation; glycolysis; D-glyceraldehyde 3-phosphate and glycerone phosphate from D-glucose: step 2/4.</text>
</comment>
<dbReference type="PANTHER" id="PTHR10683:SF31">
    <property type="entry name" value="TRANSALDOLASE"/>
    <property type="match status" value="1"/>
</dbReference>